<dbReference type="SUPFAM" id="SSF53597">
    <property type="entry name" value="Dihydrofolate reductase-like"/>
    <property type="match status" value="1"/>
</dbReference>
<evidence type="ECO:0000313" key="3">
    <source>
        <dbReference type="Proteomes" id="UP001201873"/>
    </source>
</evidence>
<dbReference type="InterPro" id="IPR024072">
    <property type="entry name" value="DHFR-like_dom_sf"/>
</dbReference>
<evidence type="ECO:0000313" key="2">
    <source>
        <dbReference type="EMBL" id="MCK9877007.1"/>
    </source>
</evidence>
<dbReference type="PANTHER" id="PTHR38011:SF12">
    <property type="entry name" value="BIFUNCTIONAL DEAMINASE-REDUCTASE DOMAIN PROTEIN"/>
    <property type="match status" value="1"/>
</dbReference>
<proteinExistence type="predicted"/>
<dbReference type="InterPro" id="IPR002734">
    <property type="entry name" value="RibDG_C"/>
</dbReference>
<dbReference type="Proteomes" id="UP001201873">
    <property type="component" value="Unassembled WGS sequence"/>
</dbReference>
<dbReference type="EMBL" id="JALKFT010000013">
    <property type="protein sequence ID" value="MCK9877007.1"/>
    <property type="molecule type" value="Genomic_DNA"/>
</dbReference>
<name>A0ABT0JZP7_9ACTN</name>
<dbReference type="Pfam" id="PF01872">
    <property type="entry name" value="RibD_C"/>
    <property type="match status" value="1"/>
</dbReference>
<accession>A0ABT0JZP7</accession>
<dbReference type="RefSeq" id="WP_248812318.1">
    <property type="nucleotide sequence ID" value="NZ_JALKFT010000013.1"/>
</dbReference>
<protein>
    <submittedName>
        <fullName evidence="2">Dihydrofolate reductase family protein</fullName>
    </submittedName>
</protein>
<keyword evidence="3" id="KW-1185">Reference proteome</keyword>
<feature type="domain" description="Bacterial bifunctional deaminase-reductase C-terminal" evidence="1">
    <location>
        <begin position="8"/>
        <end position="191"/>
    </location>
</feature>
<dbReference type="Gene3D" id="3.40.430.10">
    <property type="entry name" value="Dihydrofolate Reductase, subunit A"/>
    <property type="match status" value="1"/>
</dbReference>
<reference evidence="2 3" key="1">
    <citation type="submission" date="2022-04" db="EMBL/GenBank/DDBJ databases">
        <title>Genome diversity in the genus Frankia.</title>
        <authorList>
            <person name="Carlos-Shanley C."/>
            <person name="Hahn D."/>
        </authorList>
    </citation>
    <scope>NUCLEOTIDE SEQUENCE [LARGE SCALE GENOMIC DNA]</scope>
    <source>
        <strain evidence="2 3">Ag45/Mut15</strain>
    </source>
</reference>
<comment type="caution">
    <text evidence="2">The sequence shown here is derived from an EMBL/GenBank/DDBJ whole genome shotgun (WGS) entry which is preliminary data.</text>
</comment>
<dbReference type="PANTHER" id="PTHR38011">
    <property type="entry name" value="DIHYDROFOLATE REDUCTASE FAMILY PROTEIN (AFU_ORTHOLOGUE AFUA_8G06820)"/>
    <property type="match status" value="1"/>
</dbReference>
<sequence>MSRVRVHNFSLSLDGFATGDGQSFEQPFGHAEDRLHQWFFRTRAFRSMHGEPGGETGVDDAVARAWEPEIGAEIMGRGKFGPQTGPWADHDWKGWWGDNPPFHTPVFVLTHHVRPALELEGGTTFHFLDADPAQALRQARAAAGGRDVRIGGGPTTVRAFLAADLIDHLHVVLTPIVLGRGVRLWDDLEGLEKRFAVESVTSPHGVTHVTFTRD</sequence>
<gene>
    <name evidence="2" type="ORF">MXD59_14705</name>
</gene>
<organism evidence="2 3">
    <name type="scientific">Frankia umida</name>
    <dbReference type="NCBI Taxonomy" id="573489"/>
    <lineage>
        <taxon>Bacteria</taxon>
        <taxon>Bacillati</taxon>
        <taxon>Actinomycetota</taxon>
        <taxon>Actinomycetes</taxon>
        <taxon>Frankiales</taxon>
        <taxon>Frankiaceae</taxon>
        <taxon>Frankia</taxon>
    </lineage>
</organism>
<evidence type="ECO:0000259" key="1">
    <source>
        <dbReference type="Pfam" id="PF01872"/>
    </source>
</evidence>
<dbReference type="InterPro" id="IPR050765">
    <property type="entry name" value="Riboflavin_Biosynth_HTPR"/>
</dbReference>